<evidence type="ECO:0000313" key="2">
    <source>
        <dbReference type="EMBL" id="QDG49179.1"/>
    </source>
</evidence>
<proteinExistence type="predicted"/>
<accession>A0A4Y6PLT7</accession>
<sequence>MDEFFRLPYPMSGFHALTRWVYGAHREGLSAPVMARYEETRAQFDAEDARLARALLRNERDWLALAAAHGDPVEHWLERLAHEGLTDEVDADYRQLVRLLHLRQLYFPDTGVPGELERVHRAYLEARGEAHTPADPDTQALFTLQYMHLHGPTPFLEHYGRHVEERIARWSDLVADGPAPRGLRPWQSELRRVCAGELHVGEWMEQACRSYPTEDDGLRMLELLARLERFFPDLSELSLAMSRHIEHKRHRHLYLDVHVAHRADVALFRSYIERGKGAVIYAESAKRESWEATHARLAGLSTIDAPCHTEPMPETATTRYERKFDQWCRLNRIHVVYPWAKDDPPRRAEQIREHILLGARDELWPAYGEWLREQGHDATWIFLVDAAGCFDPGDCPPRQRMVVLAIPTATRLPPSRRPKARQKPSIPARQLADRLLKYHPFYLFDFPLPYGSGVSAYRTSDQSPATAPMRFWAMVEHAVATFAHDRSHKKDRMSVYVRDCDFVRRTAEEFEASQAEFIRRVDAAAYWDHLKVFTPQILPRDEHPHLPYAEAVARVFADSRRRPDDQLRHRLRRHEKTKGFRLRDVLAPNPAPRAEAPVRD</sequence>
<dbReference type="Proteomes" id="UP000315995">
    <property type="component" value="Chromosome"/>
</dbReference>
<dbReference type="AlphaFoldDB" id="A0A4Y6PLT7"/>
<evidence type="ECO:0000313" key="3">
    <source>
        <dbReference type="Proteomes" id="UP000315995"/>
    </source>
</evidence>
<evidence type="ECO:0000256" key="1">
    <source>
        <dbReference type="SAM" id="MobiDB-lite"/>
    </source>
</evidence>
<dbReference type="EMBL" id="CP041186">
    <property type="protein sequence ID" value="QDG49179.1"/>
    <property type="molecule type" value="Genomic_DNA"/>
</dbReference>
<keyword evidence="3" id="KW-1185">Reference proteome</keyword>
<protein>
    <submittedName>
        <fullName evidence="2">Uncharacterized protein</fullName>
    </submittedName>
</protein>
<accession>A0A5B8XXQ7</accession>
<dbReference type="RefSeq" id="WP_141195678.1">
    <property type="nucleotide sequence ID" value="NZ_CP041186.1"/>
</dbReference>
<gene>
    <name evidence="2" type="ORF">FIV42_00020</name>
</gene>
<reference evidence="2 3" key="1">
    <citation type="submission" date="2019-06" db="EMBL/GenBank/DDBJ databases">
        <title>Persicimonas caeni gen. nov., sp. nov., a predatory bacterium isolated from solar saltern.</title>
        <authorList>
            <person name="Wang S."/>
        </authorList>
    </citation>
    <scope>NUCLEOTIDE SEQUENCE [LARGE SCALE GENOMIC DNA]</scope>
    <source>
        <strain evidence="2 3">YN101</strain>
    </source>
</reference>
<name>A0A4Y6PLT7_PERCE</name>
<organism evidence="2 3">
    <name type="scientific">Persicimonas caeni</name>
    <dbReference type="NCBI Taxonomy" id="2292766"/>
    <lineage>
        <taxon>Bacteria</taxon>
        <taxon>Deltaproteobacteria</taxon>
        <taxon>Bradymonadales</taxon>
        <taxon>Bradymonadaceae</taxon>
        <taxon>Persicimonas</taxon>
    </lineage>
</organism>
<feature type="region of interest" description="Disordered" evidence="1">
    <location>
        <begin position="572"/>
        <end position="600"/>
    </location>
</feature>